<evidence type="ECO:0000313" key="2">
    <source>
        <dbReference type="Proteomes" id="UP000716291"/>
    </source>
</evidence>
<dbReference type="Gene3D" id="3.30.420.10">
    <property type="entry name" value="Ribonuclease H-like superfamily/Ribonuclease H"/>
    <property type="match status" value="1"/>
</dbReference>
<comment type="caution">
    <text evidence="1">The sequence shown here is derived from an EMBL/GenBank/DDBJ whole genome shotgun (WGS) entry which is preliminary data.</text>
</comment>
<accession>A0A9P7BMV0</accession>
<dbReference type="Proteomes" id="UP000716291">
    <property type="component" value="Unassembled WGS sequence"/>
</dbReference>
<name>A0A9P7BMV0_RHIOR</name>
<protein>
    <submittedName>
        <fullName evidence="1">Uncharacterized protein</fullName>
    </submittedName>
</protein>
<dbReference type="AlphaFoldDB" id="A0A9P7BMV0"/>
<evidence type="ECO:0000313" key="1">
    <source>
        <dbReference type="EMBL" id="KAG1302079.1"/>
    </source>
</evidence>
<dbReference type="EMBL" id="JAANQT010002644">
    <property type="protein sequence ID" value="KAG1302079.1"/>
    <property type="molecule type" value="Genomic_DNA"/>
</dbReference>
<organism evidence="1 2">
    <name type="scientific">Rhizopus oryzae</name>
    <name type="common">Mucormycosis agent</name>
    <name type="synonym">Rhizopus arrhizus var. delemar</name>
    <dbReference type="NCBI Taxonomy" id="64495"/>
    <lineage>
        <taxon>Eukaryota</taxon>
        <taxon>Fungi</taxon>
        <taxon>Fungi incertae sedis</taxon>
        <taxon>Mucoromycota</taxon>
        <taxon>Mucoromycotina</taxon>
        <taxon>Mucoromycetes</taxon>
        <taxon>Mucorales</taxon>
        <taxon>Mucorineae</taxon>
        <taxon>Rhizopodaceae</taxon>
        <taxon>Rhizopus</taxon>
    </lineage>
</organism>
<keyword evidence="2" id="KW-1185">Reference proteome</keyword>
<gene>
    <name evidence="1" type="ORF">G6F64_011237</name>
</gene>
<dbReference type="InterPro" id="IPR036397">
    <property type="entry name" value="RNaseH_sf"/>
</dbReference>
<proteinExistence type="predicted"/>
<sequence length="249" mass="27829">MSRLLQDSADVVMKDAAVVENDTRSTEYTKYTSFQREMYVHYEFEKNLKNNAAAKLANVNTHTALDFYDEKPTATIEDGVEELIKIFEGLAIKNSRVAEFMKDECNLSIKSVTRHSAERNSPKTIKARAVWVAEWSAKEIDYYNNCIFIDESGFNLNMTRGKVWSRRDEPAIVASSSTRAISKTALGAVSSSSIINVSVKEPGNLKIRRVAGATKRKPPGDRLNVPKGSTGGHFMQFIAGTMDIMDQFP</sequence>
<reference evidence="1" key="1">
    <citation type="journal article" date="2020" name="Microb. Genom.">
        <title>Genetic diversity of clinical and environmental Mucorales isolates obtained from an investigation of mucormycosis cases among solid organ transplant recipients.</title>
        <authorList>
            <person name="Nguyen M.H."/>
            <person name="Kaul D."/>
            <person name="Muto C."/>
            <person name="Cheng S.J."/>
            <person name="Richter R.A."/>
            <person name="Bruno V.M."/>
            <person name="Liu G."/>
            <person name="Beyhan S."/>
            <person name="Sundermann A.J."/>
            <person name="Mounaud S."/>
            <person name="Pasculle A.W."/>
            <person name="Nierman W.C."/>
            <person name="Driscoll E."/>
            <person name="Cumbie R."/>
            <person name="Clancy C.J."/>
            <person name="Dupont C.L."/>
        </authorList>
    </citation>
    <scope>NUCLEOTIDE SEQUENCE</scope>
    <source>
        <strain evidence="1">GL11</strain>
    </source>
</reference>
<dbReference type="GO" id="GO:0003676">
    <property type="term" value="F:nucleic acid binding"/>
    <property type="evidence" value="ECO:0007669"/>
    <property type="project" value="InterPro"/>
</dbReference>